<feature type="region of interest" description="Disordered" evidence="9">
    <location>
        <begin position="1532"/>
        <end position="1597"/>
    </location>
</feature>
<feature type="domain" description="Laminin EGF-like" evidence="12">
    <location>
        <begin position="841"/>
        <end position="889"/>
    </location>
</feature>
<feature type="coiled-coil region" evidence="8">
    <location>
        <begin position="1413"/>
        <end position="1440"/>
    </location>
</feature>
<evidence type="ECO:0000259" key="11">
    <source>
        <dbReference type="PROSITE" id="PS50026"/>
    </source>
</evidence>
<dbReference type="InterPro" id="IPR008211">
    <property type="entry name" value="Laminin_N"/>
</dbReference>
<feature type="disulfide bond" evidence="7">
    <location>
        <begin position="1101"/>
        <end position="1113"/>
    </location>
</feature>
<accession>A0A162SJ87</accession>
<feature type="disulfide bond" evidence="7">
    <location>
        <begin position="580"/>
        <end position="589"/>
    </location>
</feature>
<evidence type="ECO:0000256" key="2">
    <source>
        <dbReference type="ARBA" id="ARBA00022737"/>
    </source>
</evidence>
<dbReference type="SMART" id="SM00181">
    <property type="entry name" value="EGF"/>
    <property type="match status" value="6"/>
</dbReference>
<evidence type="ECO:0000256" key="5">
    <source>
        <dbReference type="ARBA" id="ARBA00023292"/>
    </source>
</evidence>
<evidence type="ECO:0000256" key="1">
    <source>
        <dbReference type="ARBA" id="ARBA00022729"/>
    </source>
</evidence>
<feature type="disulfide bond" evidence="7">
    <location>
        <begin position="1074"/>
        <end position="1083"/>
    </location>
</feature>
<dbReference type="FunFam" id="2.10.25.10:FF:000051">
    <property type="entry name" value="Laminin subunit alpha 4"/>
    <property type="match status" value="1"/>
</dbReference>
<feature type="domain" description="Laminin EGF-like" evidence="12">
    <location>
        <begin position="515"/>
        <end position="556"/>
    </location>
</feature>
<evidence type="ECO:0000259" key="12">
    <source>
        <dbReference type="PROSITE" id="PS50027"/>
    </source>
</evidence>
<keyword evidence="6" id="KW-0245">EGF-like domain</keyword>
<feature type="domain" description="Laminin EGF-like" evidence="12">
    <location>
        <begin position="1101"/>
        <end position="1147"/>
    </location>
</feature>
<evidence type="ECO:0000256" key="3">
    <source>
        <dbReference type="ARBA" id="ARBA00023157"/>
    </source>
</evidence>
<dbReference type="GO" id="GO:0009887">
    <property type="term" value="P:animal organ morphogenesis"/>
    <property type="evidence" value="ECO:0007669"/>
    <property type="project" value="TreeGrafter"/>
</dbReference>
<feature type="domain" description="Laminin EGF-like" evidence="12">
    <location>
        <begin position="1053"/>
        <end position="1100"/>
    </location>
</feature>
<evidence type="ECO:0000256" key="7">
    <source>
        <dbReference type="PROSITE-ProRule" id="PRU00460"/>
    </source>
</evidence>
<feature type="disulfide bond" evidence="7">
    <location>
        <begin position="1122"/>
        <end position="1131"/>
    </location>
</feature>
<dbReference type="SMART" id="SM00136">
    <property type="entry name" value="LamNT"/>
    <property type="match status" value="1"/>
</dbReference>
<dbReference type="Proteomes" id="UP000076858">
    <property type="component" value="Unassembled WGS sequence"/>
</dbReference>
<keyword evidence="1 10" id="KW-0732">Signal</keyword>
<keyword evidence="2" id="KW-0677">Repeat</keyword>
<dbReference type="OrthoDB" id="430826at2759"/>
<gene>
    <name evidence="15" type="ORF">APZ42_011273</name>
</gene>
<feature type="coiled-coil region" evidence="8">
    <location>
        <begin position="1340"/>
        <end position="1374"/>
    </location>
</feature>
<keyword evidence="16" id="KW-1185">Reference proteome</keyword>
<dbReference type="PROSITE" id="PS51115">
    <property type="entry name" value="LAMININ_IVA"/>
    <property type="match status" value="1"/>
</dbReference>
<dbReference type="Pfam" id="PF00053">
    <property type="entry name" value="EGF_laminin"/>
    <property type="match status" value="10"/>
</dbReference>
<reference evidence="15 16" key="1">
    <citation type="submission" date="2016-03" db="EMBL/GenBank/DDBJ databases">
        <title>EvidentialGene: Evidence-directed Construction of Genes on Genomes.</title>
        <authorList>
            <person name="Gilbert D.G."/>
            <person name="Choi J.-H."/>
            <person name="Mockaitis K."/>
            <person name="Colbourne J."/>
            <person name="Pfrender M."/>
        </authorList>
    </citation>
    <scope>NUCLEOTIDE SEQUENCE [LARGE SCALE GENOMIC DNA]</scope>
    <source>
        <strain evidence="15 16">Xinb3</strain>
        <tissue evidence="15">Complete organism</tissue>
    </source>
</reference>
<feature type="domain" description="Laminin EGF-like" evidence="12">
    <location>
        <begin position="999"/>
        <end position="1052"/>
    </location>
</feature>
<keyword evidence="8" id="KW-0175">Coiled coil</keyword>
<feature type="compositionally biased region" description="Basic and acidic residues" evidence="9">
    <location>
        <begin position="1576"/>
        <end position="1588"/>
    </location>
</feature>
<feature type="domain" description="Laminin EGF-like" evidence="12">
    <location>
        <begin position="944"/>
        <end position="998"/>
    </location>
</feature>
<keyword evidence="4" id="KW-0325">Glycoprotein</keyword>
<dbReference type="CDD" id="cd00055">
    <property type="entry name" value="EGF_Lam"/>
    <property type="match status" value="8"/>
</dbReference>
<dbReference type="FunFam" id="2.10.25.10:FF:000105">
    <property type="entry name" value="laminin subunit gamma-1"/>
    <property type="match status" value="2"/>
</dbReference>
<evidence type="ECO:0000313" key="16">
    <source>
        <dbReference type="Proteomes" id="UP000076858"/>
    </source>
</evidence>
<feature type="domain" description="Laminin EGF-like" evidence="12">
    <location>
        <begin position="557"/>
        <end position="609"/>
    </location>
</feature>
<comment type="caution">
    <text evidence="6">Lacks conserved residue(s) required for the propagation of feature annotation.</text>
</comment>
<feature type="disulfide bond" evidence="7">
    <location>
        <begin position="859"/>
        <end position="868"/>
    </location>
</feature>
<feature type="disulfide bond" evidence="7">
    <location>
        <begin position="1055"/>
        <end position="1072"/>
    </location>
</feature>
<sequence>MCVVLLLASLLLLVTSPAVTGQAQLIGSDDGTNQQSGNRCIDEEQNPQRCIPDFVNAAFNGRVEATNTCGLYGPSEFCTQTGAKGPEKSCDICDARVSHLAHPADYLTDFNNNDNITWWQSDTMLEGIQYPTQVNLTLNLRKAFDITYIRVKFQSPRPESFALYKRTSEDGPWLPYQFYSATCRDTYGLPDSNFVRRDDEKRALCTSEFSDISPLTGGNVAFSTLEGRPSAYNFDESKELQDFVTATDIRITLDRLNTFGDEVFGDPKVLKSYFYAISDFAVGGSLKNEHVVTVYAQRKAVERLVMGILHLSNMFSYYADRCKCNGHASECVSSSSEDGSYSNLVCRCEHNTAGRDCQECLPFYNDRPWARATADDANECLRKSKCVHLSLSTLCVVETVPAFSIPLYPSSLETELLIIHSIRVCVETGGTRLSTPFLMGMLAIVMDSPADVTLIKHYSTAPAMVAIVLIVRPIATDQIVNVVGNSFTNGKIIIVFPAIVMRQVINHLHLSSLAHCSRSLQCNREGKCSCKPGVTGDKCDRCEENFYDFGPQGCRPCGCNVAGSLGGQPRCDSETGSCSCKDNVEGQRCDRAKPGYFNLDAENLFGATPCFCYGHSSVCRSATGYARGLTESVFARSDEKWTALEQPGNRPITLAYNSLLGNIGVSAPGRDAVVFSAPERYLHDQRTSYNQQLHFTLRTNEAGARASIDDVVLEGSGLTISQPIFGQGNQLPSTQNQVYSFRLHEHPDYGWNPRLSSRDFISVLANLTAIRIRGSYTPRGSGYLDDVKLETARRGGSGSPANWIERCNCPEGYVGQFCESCAPGFRHEPANGGPFARCVPCNCNGHADICDAESGRCICQHNTAGDNCERCARGFYGNALQGSPNDCQACPCPNGGACIELADETVVCLECPVGYAGPRCELCSDGYFGDPEGRFGARRPCQPCDCNGNVDPNAVGNCNRTTGECLKCIYNTAGYRCDSCLAGFFGDALALNKGDCRPCQCFRRGTLQLPSGTLQCDQVSGQCECKPNVAGNNCDRCQDGFFDLESGNGCQTCNCDPVGSLNRTCNVRSGQCFCRPGVVGLRCDSCAPNQFGFSYNGCKPCECDTIGSLSLQCDDPDGQCRCRDNVEGRRCDRCKENKHDREAGCKDCPPCYNLVQEAVDEHRAKLTDLATILERIISNPTIIADLDFDRKLAEVQDRVDQLWVDAKLQSGGDKSISIQLEELKNRLKQVQLMIGEIEMRTQSSRRATAAGIGNLTVAEAAVERARDSLKAAQRYLETEGSDALQRAIQRSEKFGQQSERMSQIARDARQAADQLDEAAVLIESTAQEALNTSSNAYQLAREAVDQQKNTTEEIDGLRRELTITEQTLARTQAMAKEALTNAQSAYTEALSLLGDAYSLVVPNVEWQFMKRQAAQHSEEARRIKAEADQLTSDNSNMLDEVSDQIIGAGDVLAKGVAQQQIADELLADADVALGRSQEAVSLGDKTLQEAQKTLETLEGFDSLVQESKEKARDALGQVGEIKNLIEQAEERTREAQNALAGAESDARVARDSANQAQEHAEQASKDAVLIRQGASETRDKAGQLKDTAESLTSSVADTANRMRTLEAEAAEDQGLAKEALEKANQAKSISADSTVKVREAISAVNEILISLNNMGNIDTAALDELERKLIIAERDFIESDIERRIEEMRTARVTQNQWVRDYEEELARLRLEVDNVEAIKEALPDGCWKRLKLEP</sequence>
<feature type="disulfide bond" evidence="7">
    <location>
        <begin position="1053"/>
        <end position="1065"/>
    </location>
</feature>
<dbReference type="Pfam" id="PF00055">
    <property type="entry name" value="Laminin_N"/>
    <property type="match status" value="1"/>
</dbReference>
<dbReference type="Pfam" id="PF00052">
    <property type="entry name" value="Laminin_B"/>
    <property type="match status" value="1"/>
</dbReference>
<dbReference type="FunFam" id="2.10.25.10:FF:000067">
    <property type="entry name" value="Laminin subunit gamma 1"/>
    <property type="match status" value="2"/>
</dbReference>
<dbReference type="InterPro" id="IPR000034">
    <property type="entry name" value="Laminin_IV"/>
</dbReference>
<protein>
    <submittedName>
        <fullName evidence="15">Laminin subunit gamma-3</fullName>
    </submittedName>
</protein>
<evidence type="ECO:0000313" key="15">
    <source>
        <dbReference type="EMBL" id="KZS21355.1"/>
    </source>
</evidence>
<dbReference type="FunFam" id="2.10.25.10:FF:000193">
    <property type="entry name" value="Laminin subunit gamma 1"/>
    <property type="match status" value="1"/>
</dbReference>
<feature type="disulfide bond" evidence="7">
    <location>
        <begin position="1025"/>
        <end position="1034"/>
    </location>
</feature>
<name>A0A162SJ87_9CRUS</name>
<comment type="caution">
    <text evidence="15">The sequence shown here is derived from an EMBL/GenBank/DDBJ whole genome shotgun (WGS) entry which is preliminary data.</text>
</comment>
<dbReference type="EMBL" id="LRGB01000024">
    <property type="protein sequence ID" value="KZS21355.1"/>
    <property type="molecule type" value="Genomic_DNA"/>
</dbReference>
<dbReference type="FunFam" id="2.10.25.10:FF:000615">
    <property type="entry name" value="Laminin subunit gamma-3"/>
    <property type="match status" value="1"/>
</dbReference>
<dbReference type="SMART" id="SM00281">
    <property type="entry name" value="LamB"/>
    <property type="match status" value="1"/>
</dbReference>
<dbReference type="PROSITE" id="PS50027">
    <property type="entry name" value="EGF_LAM_2"/>
    <property type="match status" value="7"/>
</dbReference>
<dbReference type="Gene3D" id="2.10.25.10">
    <property type="entry name" value="Laminin"/>
    <property type="match status" value="10"/>
</dbReference>
<dbReference type="InterPro" id="IPR002049">
    <property type="entry name" value="LE_dom"/>
</dbReference>
<feature type="domain" description="Laminin IV type A" evidence="13">
    <location>
        <begin position="636"/>
        <end position="806"/>
    </location>
</feature>
<evidence type="ECO:0000259" key="14">
    <source>
        <dbReference type="PROSITE" id="PS51117"/>
    </source>
</evidence>
<dbReference type="PROSITE" id="PS01248">
    <property type="entry name" value="EGF_LAM_1"/>
    <property type="match status" value="4"/>
</dbReference>
<dbReference type="PANTHER" id="PTHR10574:SF435">
    <property type="entry name" value="LAMININ SUBUNIT GAMMA-1"/>
    <property type="match status" value="1"/>
</dbReference>
<evidence type="ECO:0000256" key="6">
    <source>
        <dbReference type="PROSITE-ProRule" id="PRU00076"/>
    </source>
</evidence>
<evidence type="ECO:0000256" key="10">
    <source>
        <dbReference type="SAM" id="SignalP"/>
    </source>
</evidence>
<dbReference type="PANTHER" id="PTHR10574">
    <property type="entry name" value="NETRIN/LAMININ-RELATED"/>
    <property type="match status" value="1"/>
</dbReference>
<evidence type="ECO:0000256" key="9">
    <source>
        <dbReference type="SAM" id="MobiDB-lite"/>
    </source>
</evidence>
<keyword evidence="5 7" id="KW-0424">Laminin EGF-like domain</keyword>
<dbReference type="SMART" id="SM00180">
    <property type="entry name" value="EGF_Lam"/>
    <property type="match status" value="10"/>
</dbReference>
<dbReference type="PRINTS" id="PR00011">
    <property type="entry name" value="EGFLAMININ"/>
</dbReference>
<feature type="chain" id="PRO_5007839739" evidence="10">
    <location>
        <begin position="22"/>
        <end position="1735"/>
    </location>
</feature>
<dbReference type="FunFam" id="2.60.120.260:FF:000018">
    <property type="entry name" value="Laminin subunit gamma 1"/>
    <property type="match status" value="1"/>
</dbReference>
<feature type="domain" description="Laminin N-terminal" evidence="14">
    <location>
        <begin position="46"/>
        <end position="285"/>
    </location>
</feature>
<feature type="disulfide bond" evidence="7">
    <location>
        <begin position="1103"/>
        <end position="1120"/>
    </location>
</feature>
<evidence type="ECO:0000259" key="13">
    <source>
        <dbReference type="PROSITE" id="PS51115"/>
    </source>
</evidence>
<feature type="signal peptide" evidence="10">
    <location>
        <begin position="1"/>
        <end position="21"/>
    </location>
</feature>
<dbReference type="InterPro" id="IPR050440">
    <property type="entry name" value="Laminin/Netrin_ECM"/>
</dbReference>
<dbReference type="GO" id="GO:0009888">
    <property type="term" value="P:tissue development"/>
    <property type="evidence" value="ECO:0007669"/>
    <property type="project" value="TreeGrafter"/>
</dbReference>
<evidence type="ECO:0000256" key="4">
    <source>
        <dbReference type="ARBA" id="ARBA00023180"/>
    </source>
</evidence>
<feature type="disulfide bond" evidence="7">
    <location>
        <begin position="530"/>
        <end position="539"/>
    </location>
</feature>
<evidence type="ECO:0000256" key="8">
    <source>
        <dbReference type="SAM" id="Coils"/>
    </source>
</evidence>
<dbReference type="Gene3D" id="2.60.120.260">
    <property type="entry name" value="Galactose-binding domain-like"/>
    <property type="match status" value="1"/>
</dbReference>
<organism evidence="15 16">
    <name type="scientific">Daphnia magna</name>
    <dbReference type="NCBI Taxonomy" id="35525"/>
    <lineage>
        <taxon>Eukaryota</taxon>
        <taxon>Metazoa</taxon>
        <taxon>Ecdysozoa</taxon>
        <taxon>Arthropoda</taxon>
        <taxon>Crustacea</taxon>
        <taxon>Branchiopoda</taxon>
        <taxon>Diplostraca</taxon>
        <taxon>Cladocera</taxon>
        <taxon>Anomopoda</taxon>
        <taxon>Daphniidae</taxon>
        <taxon>Daphnia</taxon>
    </lineage>
</organism>
<dbReference type="PROSITE" id="PS51117">
    <property type="entry name" value="LAMININ_NTER"/>
    <property type="match status" value="1"/>
</dbReference>
<keyword evidence="3 6" id="KW-1015">Disulfide bond</keyword>
<feature type="disulfide bond" evidence="7">
    <location>
        <begin position="968"/>
        <end position="977"/>
    </location>
</feature>
<dbReference type="InterPro" id="IPR000742">
    <property type="entry name" value="EGF"/>
</dbReference>
<feature type="domain" description="EGF-like" evidence="11">
    <location>
        <begin position="883"/>
        <end position="921"/>
    </location>
</feature>
<proteinExistence type="predicted"/>
<dbReference type="SUPFAM" id="SSF57196">
    <property type="entry name" value="EGF/Laminin"/>
    <property type="match status" value="8"/>
</dbReference>
<dbReference type="STRING" id="35525.A0A162SJ87"/>
<dbReference type="PROSITE" id="PS50026">
    <property type="entry name" value="EGF_3"/>
    <property type="match status" value="1"/>
</dbReference>
<feature type="disulfide bond" evidence="6">
    <location>
        <begin position="911"/>
        <end position="920"/>
    </location>
</feature>